<dbReference type="VEuPathDB" id="FungiDB:SPSK_03305"/>
<dbReference type="EMBL" id="AXCR01000010">
    <property type="protein sequence ID" value="KJR82450.1"/>
    <property type="molecule type" value="Genomic_DNA"/>
</dbReference>
<dbReference type="AlphaFoldDB" id="A0A0F2M141"/>
<evidence type="ECO:0000256" key="4">
    <source>
        <dbReference type="SAM" id="MobiDB-lite"/>
    </source>
</evidence>
<dbReference type="InterPro" id="IPR015421">
    <property type="entry name" value="PyrdxlP-dep_Trfase_major"/>
</dbReference>
<dbReference type="InterPro" id="IPR015422">
    <property type="entry name" value="PyrdxlP-dep_Trfase_small"/>
</dbReference>
<dbReference type="Proteomes" id="UP000033710">
    <property type="component" value="Unassembled WGS sequence"/>
</dbReference>
<evidence type="ECO:0000313" key="5">
    <source>
        <dbReference type="EMBL" id="KJR82450.1"/>
    </source>
</evidence>
<organism evidence="5 6">
    <name type="scientific">Sporothrix schenckii 1099-18</name>
    <dbReference type="NCBI Taxonomy" id="1397361"/>
    <lineage>
        <taxon>Eukaryota</taxon>
        <taxon>Fungi</taxon>
        <taxon>Dikarya</taxon>
        <taxon>Ascomycota</taxon>
        <taxon>Pezizomycotina</taxon>
        <taxon>Sordariomycetes</taxon>
        <taxon>Sordariomycetidae</taxon>
        <taxon>Ophiostomatales</taxon>
        <taxon>Ophiostomataceae</taxon>
        <taxon>Sporothrix</taxon>
    </lineage>
</organism>
<dbReference type="GeneID" id="27665420"/>
<evidence type="ECO:0000256" key="2">
    <source>
        <dbReference type="ARBA" id="ARBA00022898"/>
    </source>
</evidence>
<keyword evidence="2 3" id="KW-0663">Pyridoxal phosphate</keyword>
<evidence type="ECO:0000256" key="3">
    <source>
        <dbReference type="RuleBase" id="RU003560"/>
    </source>
</evidence>
<dbReference type="Gene3D" id="3.90.1150.10">
    <property type="entry name" value="Aspartate Aminotransferase, domain 1"/>
    <property type="match status" value="1"/>
</dbReference>
<comment type="caution">
    <text evidence="5">The sequence shown here is derived from an EMBL/GenBank/DDBJ whole genome shotgun (WGS) entry which is preliminary data.</text>
</comment>
<name>A0A0F2M141_SPOSC</name>
<sequence>MAPGAVLETAAVIPSVTAARLKTDVATATVTVEEKATPLTAQDALDAAIRRYTTANPRSYALHQLATESMPGGNTRTQLHTSPFPLCMQSGKGYQLTSEDGATYTDFVGELTAAVYGHSHPVIVASLLTTVTTVGLNLGATIAQEHVHASAMCARFGLERLRFTNCGTEANLHALAGARAFTGKRKVVVFAGGYHGGVLMFGGGQPAANNVDRDDFVVARYNDVASAQAAIAQEGVAAVLVEGMQGGPGAVPGTRAFLTGIEAAAKEAGVVFILDEVMTSRMAPGGIAELHDLHPDMKTFGKYLGGGLAFGAFGGRSDIMASYDPRPQPQPTKTKSSATGSPAAPSLTHHGTFNNNTLAMYVGHAGLTEVYTPEVCTAFNAQGTDLLRQLAAVTAGTKMCFTGVGTVLGSHFTAAGLQTIERETAEDWTLKELFWFEMMEDGFWTTRRGSIALCLGTPASELQRFVACVAAFLKRNAPLVAVDAK</sequence>
<comment type="similarity">
    <text evidence="3">Belongs to the class-III pyridoxal-phosphate-dependent aminotransferase family.</text>
</comment>
<feature type="region of interest" description="Disordered" evidence="4">
    <location>
        <begin position="321"/>
        <end position="349"/>
    </location>
</feature>
<dbReference type="PANTHER" id="PTHR43713:SF3">
    <property type="entry name" value="GLUTAMATE-1-SEMIALDEHYDE 2,1-AMINOMUTASE 1, CHLOROPLASTIC-RELATED"/>
    <property type="match status" value="1"/>
</dbReference>
<evidence type="ECO:0000256" key="1">
    <source>
        <dbReference type="ARBA" id="ARBA00001933"/>
    </source>
</evidence>
<dbReference type="SUPFAM" id="SSF53383">
    <property type="entry name" value="PLP-dependent transferases"/>
    <property type="match status" value="1"/>
</dbReference>
<comment type="cofactor">
    <cofactor evidence="1">
        <name>pyridoxal 5'-phosphate</name>
        <dbReference type="ChEBI" id="CHEBI:597326"/>
    </cofactor>
</comment>
<dbReference type="KEGG" id="ssck:SPSK_03305"/>
<dbReference type="GO" id="GO:0030170">
    <property type="term" value="F:pyridoxal phosphate binding"/>
    <property type="evidence" value="ECO:0007669"/>
    <property type="project" value="InterPro"/>
</dbReference>
<proteinExistence type="inferred from homology"/>
<reference evidence="5 6" key="2">
    <citation type="journal article" date="2015" name="Eukaryot. Cell">
        <title>Asexual propagation of a virulent clone complex in a human and feline outbreak of sporotrichosis.</title>
        <authorList>
            <person name="Teixeira Mde M."/>
            <person name="Rodrigues A.M."/>
            <person name="Tsui C.K."/>
            <person name="de Almeida L.G."/>
            <person name="Van Diepeningen A.D."/>
            <person name="van den Ende B.G."/>
            <person name="Fernandes G.F."/>
            <person name="Kano R."/>
            <person name="Hamelin R.C."/>
            <person name="Lopes-Bezerra L.M."/>
            <person name="Vasconcelos A.T."/>
            <person name="de Hoog S."/>
            <person name="de Camargo Z.P."/>
            <person name="Felipe M.S."/>
        </authorList>
    </citation>
    <scope>NUCLEOTIDE SEQUENCE [LARGE SCALE GENOMIC DNA]</scope>
    <source>
        <strain evidence="5 6">1099-18</strain>
    </source>
</reference>
<dbReference type="InterPro" id="IPR015424">
    <property type="entry name" value="PyrdxlP-dep_Trfase"/>
</dbReference>
<dbReference type="Pfam" id="PF00202">
    <property type="entry name" value="Aminotran_3"/>
    <property type="match status" value="1"/>
</dbReference>
<evidence type="ECO:0000313" key="6">
    <source>
        <dbReference type="Proteomes" id="UP000033710"/>
    </source>
</evidence>
<dbReference type="PANTHER" id="PTHR43713">
    <property type="entry name" value="GLUTAMATE-1-SEMIALDEHYDE 2,1-AMINOMUTASE"/>
    <property type="match status" value="1"/>
</dbReference>
<dbReference type="GO" id="GO:0008483">
    <property type="term" value="F:transaminase activity"/>
    <property type="evidence" value="ECO:0007669"/>
    <property type="project" value="InterPro"/>
</dbReference>
<dbReference type="InterPro" id="IPR005814">
    <property type="entry name" value="Aminotrans_3"/>
</dbReference>
<accession>A0A0F2M141</accession>
<gene>
    <name evidence="5" type="ORF">SPSK_03305</name>
</gene>
<feature type="compositionally biased region" description="Polar residues" evidence="4">
    <location>
        <begin position="331"/>
        <end position="340"/>
    </location>
</feature>
<protein>
    <submittedName>
        <fullName evidence="5">Glutamate-1-semialdehyde 2,1-aminomutase</fullName>
    </submittedName>
</protein>
<dbReference type="Gene3D" id="3.40.640.10">
    <property type="entry name" value="Type I PLP-dependent aspartate aminotransferase-like (Major domain)"/>
    <property type="match status" value="1"/>
</dbReference>
<dbReference type="RefSeq" id="XP_016585126.1">
    <property type="nucleotide sequence ID" value="XM_016730143.1"/>
</dbReference>
<reference evidence="5 6" key="1">
    <citation type="journal article" date="2014" name="BMC Genomics">
        <title>Comparative genomics of the major fungal agents of human and animal Sporotrichosis: Sporothrix schenckii and Sporothrix brasiliensis.</title>
        <authorList>
            <person name="Teixeira M.M."/>
            <person name="de Almeida L.G."/>
            <person name="Kubitschek-Barreira P."/>
            <person name="Alves F.L."/>
            <person name="Kioshima E.S."/>
            <person name="Abadio A.K."/>
            <person name="Fernandes L."/>
            <person name="Derengowski L.S."/>
            <person name="Ferreira K.S."/>
            <person name="Souza R.C."/>
            <person name="Ruiz J.C."/>
            <person name="de Andrade N.C."/>
            <person name="Paes H.C."/>
            <person name="Nicola A.M."/>
            <person name="Albuquerque P."/>
            <person name="Gerber A.L."/>
            <person name="Martins V.P."/>
            <person name="Peconick L.D."/>
            <person name="Neto A.V."/>
            <person name="Chaucanez C.B."/>
            <person name="Silva P.A."/>
            <person name="Cunha O.L."/>
            <person name="de Oliveira F.F."/>
            <person name="dos Santos T.C."/>
            <person name="Barros A.L."/>
            <person name="Soares M.A."/>
            <person name="de Oliveira L.M."/>
            <person name="Marini M.M."/>
            <person name="Villalobos-Duno H."/>
            <person name="Cunha M.M."/>
            <person name="de Hoog S."/>
            <person name="da Silveira J.F."/>
            <person name="Henrissat B."/>
            <person name="Nino-Vega G.A."/>
            <person name="Cisalpino P.S."/>
            <person name="Mora-Montes H.M."/>
            <person name="Almeida S.R."/>
            <person name="Stajich J.E."/>
            <person name="Lopes-Bezerra L.M."/>
            <person name="Vasconcelos A.T."/>
            <person name="Felipe M.S."/>
        </authorList>
    </citation>
    <scope>NUCLEOTIDE SEQUENCE [LARGE SCALE GENOMIC DNA]</scope>
    <source>
        <strain evidence="5 6">1099-18</strain>
    </source>
</reference>
<dbReference type="OrthoDB" id="425114at2759"/>